<sequence>MSDDPRAIESLETDLLLEGVFQRFGLDYRGYRRETVRRKLQVLMRQEGVQTISGLQEKMMHDAPACQRLLLALGSRPAGLLADADRMFALRRALVPWLRSCASPRVWVAECASAEDVAGLAILLEEEGLHGKTQIFATTACEAVLDDMRACRFPAERLEEYAGNHLRSGGKGALSQYVAVRGGEAVFAEGLCSNVVWAQYSLATDASFNEFQLITCHGALTEFGAPLRNRALQLFHESMPMFGLLSVELAQEADLASFRCWYRPMNEGKDLYRRVA</sequence>
<evidence type="ECO:0000259" key="1">
    <source>
        <dbReference type="PROSITE" id="PS50123"/>
    </source>
</evidence>
<evidence type="ECO:0000313" key="3">
    <source>
        <dbReference type="Proteomes" id="UP000482155"/>
    </source>
</evidence>
<dbReference type="PANTHER" id="PTHR24422">
    <property type="entry name" value="CHEMOTAXIS PROTEIN METHYLTRANSFERASE"/>
    <property type="match status" value="1"/>
</dbReference>
<reference evidence="2 3" key="1">
    <citation type="submission" date="2020-02" db="EMBL/GenBank/DDBJ databases">
        <authorList>
            <person name="Kim M.K."/>
        </authorList>
    </citation>
    <scope>NUCLEOTIDE SEQUENCE [LARGE SCALE GENOMIC DNA]</scope>
    <source>
        <strain evidence="2 3">17J57-3</strain>
    </source>
</reference>
<dbReference type="PROSITE" id="PS50123">
    <property type="entry name" value="CHER"/>
    <property type="match status" value="1"/>
</dbReference>
<evidence type="ECO:0000313" key="2">
    <source>
        <dbReference type="EMBL" id="NEX61969.1"/>
    </source>
</evidence>
<dbReference type="AlphaFoldDB" id="A0A6B3SWB4"/>
<name>A0A6B3SWB4_9BURK</name>
<keyword evidence="3" id="KW-1185">Reference proteome</keyword>
<protein>
    <submittedName>
        <fullName evidence="2">Chemotaxis protein</fullName>
    </submittedName>
</protein>
<dbReference type="Pfam" id="PF03705">
    <property type="entry name" value="CheR_N"/>
    <property type="match status" value="1"/>
</dbReference>
<dbReference type="SUPFAM" id="SSF53335">
    <property type="entry name" value="S-adenosyl-L-methionine-dependent methyltransferases"/>
    <property type="match status" value="1"/>
</dbReference>
<dbReference type="InterPro" id="IPR029063">
    <property type="entry name" value="SAM-dependent_MTases_sf"/>
</dbReference>
<dbReference type="Proteomes" id="UP000482155">
    <property type="component" value="Unassembled WGS sequence"/>
</dbReference>
<dbReference type="InterPro" id="IPR022641">
    <property type="entry name" value="CheR_N"/>
</dbReference>
<dbReference type="GO" id="GO:0008757">
    <property type="term" value="F:S-adenosylmethionine-dependent methyltransferase activity"/>
    <property type="evidence" value="ECO:0007669"/>
    <property type="project" value="InterPro"/>
</dbReference>
<dbReference type="InterPro" id="IPR000780">
    <property type="entry name" value="CheR_MeTrfase"/>
</dbReference>
<dbReference type="SMART" id="SM00138">
    <property type="entry name" value="MeTrc"/>
    <property type="match status" value="1"/>
</dbReference>
<dbReference type="RefSeq" id="WP_163963714.1">
    <property type="nucleotide sequence ID" value="NZ_JAAIVB010000042.1"/>
</dbReference>
<comment type="caution">
    <text evidence="2">The sequence shown here is derived from an EMBL/GenBank/DDBJ whole genome shotgun (WGS) entry which is preliminary data.</text>
</comment>
<dbReference type="EMBL" id="JAAIVB010000042">
    <property type="protein sequence ID" value="NEX61969.1"/>
    <property type="molecule type" value="Genomic_DNA"/>
</dbReference>
<dbReference type="PANTHER" id="PTHR24422:SF8">
    <property type="entry name" value="CHEMOTAXIS PROTEIN"/>
    <property type="match status" value="1"/>
</dbReference>
<feature type="domain" description="CheR-type methyltransferase" evidence="1">
    <location>
        <begin position="1"/>
        <end position="247"/>
    </location>
</feature>
<dbReference type="Pfam" id="PF01739">
    <property type="entry name" value="CheR"/>
    <property type="match status" value="1"/>
</dbReference>
<organism evidence="2 3">
    <name type="scientific">Noviherbaspirillum galbum</name>
    <dbReference type="NCBI Taxonomy" id="2709383"/>
    <lineage>
        <taxon>Bacteria</taxon>
        <taxon>Pseudomonadati</taxon>
        <taxon>Pseudomonadota</taxon>
        <taxon>Betaproteobacteria</taxon>
        <taxon>Burkholderiales</taxon>
        <taxon>Oxalobacteraceae</taxon>
        <taxon>Noviherbaspirillum</taxon>
    </lineage>
</organism>
<dbReference type="SUPFAM" id="SSF47757">
    <property type="entry name" value="Chemotaxis receptor methyltransferase CheR, N-terminal domain"/>
    <property type="match status" value="1"/>
</dbReference>
<dbReference type="Gene3D" id="3.40.50.150">
    <property type="entry name" value="Vaccinia Virus protein VP39"/>
    <property type="match status" value="1"/>
</dbReference>
<proteinExistence type="predicted"/>
<gene>
    <name evidence="2" type="ORF">G3574_12850</name>
</gene>
<accession>A0A6B3SWB4</accession>
<dbReference type="InterPro" id="IPR050903">
    <property type="entry name" value="Bact_Chemotaxis_MeTrfase"/>
</dbReference>
<dbReference type="InterPro" id="IPR022642">
    <property type="entry name" value="CheR_C"/>
</dbReference>